<keyword evidence="11" id="KW-1185">Reference proteome</keyword>
<comment type="similarity">
    <text evidence="2">Belongs to the eIF-2B gamma/epsilon subunits family.</text>
</comment>
<evidence type="ECO:0000313" key="10">
    <source>
        <dbReference type="EMBL" id="KAJ1921737.1"/>
    </source>
</evidence>
<dbReference type="GO" id="GO:0003743">
    <property type="term" value="F:translation initiation factor activity"/>
    <property type="evidence" value="ECO:0007669"/>
    <property type="project" value="UniProtKB-KW"/>
</dbReference>
<dbReference type="InterPro" id="IPR029044">
    <property type="entry name" value="Nucleotide-diphossugar_trans"/>
</dbReference>
<dbReference type="InterPro" id="IPR035543">
    <property type="entry name" value="eIF-2B_epsilon_N"/>
</dbReference>
<dbReference type="CDD" id="cd04197">
    <property type="entry name" value="eIF-2B_epsilon_N"/>
    <property type="match status" value="1"/>
</dbReference>
<gene>
    <name evidence="10" type="primary">GCD6</name>
    <name evidence="10" type="ORF">H4219_000470</name>
</gene>
<dbReference type="Pfam" id="PF25084">
    <property type="entry name" value="LbH_EIF2B"/>
    <property type="match status" value="1"/>
</dbReference>
<evidence type="ECO:0000256" key="8">
    <source>
        <dbReference type="ARBA" id="ARBA00046432"/>
    </source>
</evidence>
<dbReference type="Pfam" id="PF02020">
    <property type="entry name" value="W2"/>
    <property type="match status" value="1"/>
</dbReference>
<dbReference type="InterPro" id="IPR011004">
    <property type="entry name" value="Trimer_LpxA-like_sf"/>
</dbReference>
<evidence type="ECO:0000256" key="7">
    <source>
        <dbReference type="ARBA" id="ARBA00044345"/>
    </source>
</evidence>
<comment type="caution">
    <text evidence="10">The sequence shown here is derived from an EMBL/GenBank/DDBJ whole genome shotgun (WGS) entry which is preliminary data.</text>
</comment>
<evidence type="ECO:0000313" key="11">
    <source>
        <dbReference type="Proteomes" id="UP001150538"/>
    </source>
</evidence>
<evidence type="ECO:0000256" key="4">
    <source>
        <dbReference type="ARBA" id="ARBA00022540"/>
    </source>
</evidence>
<organism evidence="10 11">
    <name type="scientific">Mycoemilia scoparia</name>
    <dbReference type="NCBI Taxonomy" id="417184"/>
    <lineage>
        <taxon>Eukaryota</taxon>
        <taxon>Fungi</taxon>
        <taxon>Fungi incertae sedis</taxon>
        <taxon>Zoopagomycota</taxon>
        <taxon>Kickxellomycotina</taxon>
        <taxon>Kickxellomycetes</taxon>
        <taxon>Kickxellales</taxon>
        <taxon>Kickxellaceae</taxon>
        <taxon>Mycoemilia</taxon>
    </lineage>
</organism>
<sequence>MAPKQKTGGNTEKAKEVIQAVVIVESFDEYFQPLSYNIPRCLLPICNVPMLEYTLEFMATSGVQEVYLFCKSHMEKIKEYLKGYIKRKGKVPLISVCNANSSLSVGDVLRDVYRMAQISGHFILCSANVVSNINLMRVYEEHIKRQARDPAQIITLVLMEVSQGHRIESRTENAYYFLHPQTNQILHHHTELKGSKSEDNFPAPLEMFATVKEVEVRSDLLDTCIAICSKDVPQFFEDNFDYQCIRNDFVKGVLHSDIYVETMYAHILQDTSFKEGCYAAGVTGTAAYDIISRDIISRWVYPVCVDSNILPDTDYKQDPESVYKDSGVVLARQCWIEKNIVLGKNTHIEKGSRIRHSVLGDNCVVKSDSIVQGSYLFSNTSVGKGCSVLRSILGFGVQLLDNVKIGRGCMIGDNVILGPNATIPPFTRIAAVKKPEEFEDLDLGTASPSLSQDDNDAKSLTNVPTSVVGVQGRGFLWGSTTNYKDVDGDREDDYDSEESDNMEYFEAQNYCLNYMAVTMKDVDLKEADILDYPPSDDDLESEYSEDASDDVDSGIPINDLAISDAAKQNEDEYMMEAVETLDRAHNNKHEVSTALLELKSLRMAHNASPELQRLALMRWFATKIDWNNLNKSIKALVDKWNPLFEPVTDGDEAQIHMMWVVEQCCANIAADRSDTKSVRMAFQLIVRYLFDAEIISEDAILEWFDEAKDKPDSSGIDVTLINSLQGLIDYLQSSDEESEEDTDSEDEDSE</sequence>
<comment type="subunit">
    <text evidence="8">Component of the translation initiation factor 2B (eIF2B) complex which is a heterodecamer of two sets of five different subunits: alpha, beta, gamma, delta and epsilon. Subunits alpha, beta and delta comprise a regulatory subcomplex and subunits epsilon and gamma comprise a catalytic subcomplex. Within the complex, the hexameric regulatory complex resides at the center, with the two heterodimeric catalytic subcomplexes bound on opposite sides.</text>
</comment>
<evidence type="ECO:0000259" key="9">
    <source>
        <dbReference type="PROSITE" id="PS51363"/>
    </source>
</evidence>
<dbReference type="EMBL" id="JANBPU010000003">
    <property type="protein sequence ID" value="KAJ1921737.1"/>
    <property type="molecule type" value="Genomic_DNA"/>
</dbReference>
<comment type="subcellular location">
    <subcellularLocation>
        <location evidence="1">Cytoplasm</location>
        <location evidence="1">Cytosol</location>
    </subcellularLocation>
</comment>
<evidence type="ECO:0000256" key="6">
    <source>
        <dbReference type="ARBA" id="ARBA00044144"/>
    </source>
</evidence>
<evidence type="ECO:0000256" key="1">
    <source>
        <dbReference type="ARBA" id="ARBA00004514"/>
    </source>
</evidence>
<protein>
    <recommendedName>
        <fullName evidence="6">Translation initiation factor eIF2B subunit epsilon</fullName>
    </recommendedName>
    <alternativeName>
        <fullName evidence="7">eIF2B GDP-GTP exchange factor subunit epsilon</fullName>
    </alternativeName>
</protein>
<feature type="domain" description="W2" evidence="9">
    <location>
        <begin position="567"/>
        <end position="741"/>
    </location>
</feature>
<dbReference type="SUPFAM" id="SSF53448">
    <property type="entry name" value="Nucleotide-diphospho-sugar transferases"/>
    <property type="match status" value="1"/>
</dbReference>
<dbReference type="CDD" id="cd11558">
    <property type="entry name" value="W2_eIF2B_epsilon"/>
    <property type="match status" value="1"/>
</dbReference>
<dbReference type="InterPro" id="IPR016024">
    <property type="entry name" value="ARM-type_fold"/>
</dbReference>
<dbReference type="Gene3D" id="2.160.10.10">
    <property type="entry name" value="Hexapeptide repeat proteins"/>
    <property type="match status" value="1"/>
</dbReference>
<dbReference type="Gene3D" id="3.90.550.10">
    <property type="entry name" value="Spore Coat Polysaccharide Biosynthesis Protein SpsA, Chain A"/>
    <property type="match status" value="1"/>
</dbReference>
<dbReference type="InterPro" id="IPR051956">
    <property type="entry name" value="eIF2B_epsilon"/>
</dbReference>
<keyword evidence="5" id="KW-0648">Protein biosynthesis</keyword>
<proteinExistence type="inferred from homology"/>
<dbReference type="InterPro" id="IPR003307">
    <property type="entry name" value="W2_domain"/>
</dbReference>
<dbReference type="SMART" id="SM00515">
    <property type="entry name" value="eIF5C"/>
    <property type="match status" value="1"/>
</dbReference>
<dbReference type="PROSITE" id="PS51363">
    <property type="entry name" value="W2"/>
    <property type="match status" value="1"/>
</dbReference>
<dbReference type="AlphaFoldDB" id="A0A9W8A2W2"/>
<evidence type="ECO:0000256" key="3">
    <source>
        <dbReference type="ARBA" id="ARBA00022490"/>
    </source>
</evidence>
<reference evidence="10" key="1">
    <citation type="submission" date="2022-07" db="EMBL/GenBank/DDBJ databases">
        <title>Phylogenomic reconstructions and comparative analyses of Kickxellomycotina fungi.</title>
        <authorList>
            <person name="Reynolds N.K."/>
            <person name="Stajich J.E."/>
            <person name="Barry K."/>
            <person name="Grigoriev I.V."/>
            <person name="Crous P."/>
            <person name="Smith M.E."/>
        </authorList>
    </citation>
    <scope>NUCLEOTIDE SEQUENCE</scope>
    <source>
        <strain evidence="10">NBRC 100468</strain>
    </source>
</reference>
<keyword evidence="3" id="KW-0963">Cytoplasm</keyword>
<evidence type="ECO:0000256" key="2">
    <source>
        <dbReference type="ARBA" id="ARBA00007878"/>
    </source>
</evidence>
<dbReference type="OrthoDB" id="424572at2759"/>
<dbReference type="Proteomes" id="UP001150538">
    <property type="component" value="Unassembled WGS sequence"/>
</dbReference>
<dbReference type="GO" id="GO:0005085">
    <property type="term" value="F:guanyl-nucleotide exchange factor activity"/>
    <property type="evidence" value="ECO:0007669"/>
    <property type="project" value="InterPro"/>
</dbReference>
<dbReference type="GO" id="GO:0031369">
    <property type="term" value="F:translation initiation factor binding"/>
    <property type="evidence" value="ECO:0007669"/>
    <property type="project" value="InterPro"/>
</dbReference>
<dbReference type="InterPro" id="IPR056764">
    <property type="entry name" value="LbH_EIF2B3/5"/>
</dbReference>
<dbReference type="SUPFAM" id="SSF48371">
    <property type="entry name" value="ARM repeat"/>
    <property type="match status" value="1"/>
</dbReference>
<evidence type="ECO:0000256" key="5">
    <source>
        <dbReference type="ARBA" id="ARBA00022917"/>
    </source>
</evidence>
<dbReference type="SUPFAM" id="SSF51161">
    <property type="entry name" value="Trimeric LpxA-like enzymes"/>
    <property type="match status" value="1"/>
</dbReference>
<dbReference type="PANTHER" id="PTHR45887:SF1">
    <property type="entry name" value="TRANSLATION INITIATION FACTOR EIF-2B SUBUNIT EPSILON"/>
    <property type="match status" value="1"/>
</dbReference>
<accession>A0A9W8A2W2</accession>
<name>A0A9W8A2W2_9FUNG</name>
<dbReference type="InterPro" id="IPR044123">
    <property type="entry name" value="W2_eIF2B_epsilon"/>
</dbReference>
<dbReference type="GO" id="GO:0005829">
    <property type="term" value="C:cytosol"/>
    <property type="evidence" value="ECO:0007669"/>
    <property type="project" value="UniProtKB-SubCell"/>
</dbReference>
<dbReference type="GO" id="GO:0005851">
    <property type="term" value="C:eukaryotic translation initiation factor 2B complex"/>
    <property type="evidence" value="ECO:0007669"/>
    <property type="project" value="TreeGrafter"/>
</dbReference>
<dbReference type="Gene3D" id="1.25.40.180">
    <property type="match status" value="1"/>
</dbReference>
<dbReference type="PANTHER" id="PTHR45887">
    <property type="entry name" value="TRANSLATION INITIATION FACTOR EIF-2B SUBUNIT EPSILON"/>
    <property type="match status" value="1"/>
</dbReference>
<keyword evidence="4 10" id="KW-0396">Initiation factor</keyword>